<evidence type="ECO:0000259" key="3">
    <source>
        <dbReference type="Pfam" id="PF00248"/>
    </source>
</evidence>
<dbReference type="EMBL" id="ACEC01000035">
    <property type="protein sequence ID" value="EEG31411.1"/>
    <property type="molecule type" value="Genomic_DNA"/>
</dbReference>
<feature type="domain" description="NADP-dependent oxidoreductase" evidence="3">
    <location>
        <begin position="14"/>
        <end position="314"/>
    </location>
</feature>
<gene>
    <name evidence="4" type="ORF">CLOSTMETH_00957</name>
</gene>
<evidence type="ECO:0000313" key="4">
    <source>
        <dbReference type="EMBL" id="EEG31411.1"/>
    </source>
</evidence>
<comment type="caution">
    <text evidence="4">The sequence shown here is derived from an EMBL/GenBank/DDBJ whole genome shotgun (WGS) entry which is preliminary data.</text>
</comment>
<keyword evidence="2" id="KW-0732">Signal</keyword>
<evidence type="ECO:0000313" key="5">
    <source>
        <dbReference type="Proteomes" id="UP000003340"/>
    </source>
</evidence>
<dbReference type="AlphaFoldDB" id="C0EAU3"/>
<feature type="chain" id="PRO_5002897853" evidence="2">
    <location>
        <begin position="25"/>
        <end position="331"/>
    </location>
</feature>
<dbReference type="eggNOG" id="COG0667">
    <property type="taxonomic scope" value="Bacteria"/>
</dbReference>
<dbReference type="Proteomes" id="UP000003340">
    <property type="component" value="Unassembled WGS sequence"/>
</dbReference>
<proteinExistence type="predicted"/>
<sequence length="331" mass="36817">MKTRILKNLTVSAVGLGCMGFSHAYGAPTDEKETIRLLRRAVDLGYTFFDTAEVYGTPDNPHINEELVGKALSPIRDKVVIATKFGLRFDFESGKVPIPLIPDSKPETIRQSVEGSLKRLNTDHIDLYFQHRIDPEVEPEEVAGVMADLIREGKITHWGISEANEDYLCRANTVCPVTAVQNRYSMMARHYESLFPVLEKLGVGLVSFSPMANGFLTGQYGKGEHFDPKTDYRAAMPQFMDEAVEQNTALLKLLRNMAAEKNATSAQISMAWMLCKKPWIVPIPGTRKEERMRENAGAAEVELSASEVQILDDALGKMEMSAVFGGTDLKQ</sequence>
<dbReference type="InterPro" id="IPR050791">
    <property type="entry name" value="Aldo-Keto_reductase"/>
</dbReference>
<feature type="signal peptide" evidence="2">
    <location>
        <begin position="1"/>
        <end position="24"/>
    </location>
</feature>
<organism evidence="4 5">
    <name type="scientific">[Clostridium] methylpentosum DSM 5476</name>
    <dbReference type="NCBI Taxonomy" id="537013"/>
    <lineage>
        <taxon>Bacteria</taxon>
        <taxon>Bacillati</taxon>
        <taxon>Bacillota</taxon>
        <taxon>Clostridia</taxon>
        <taxon>Eubacteriales</taxon>
        <taxon>Oscillospiraceae</taxon>
        <taxon>Oscillospiraceae incertae sedis</taxon>
    </lineage>
</organism>
<dbReference type="GO" id="GO:0016491">
    <property type="term" value="F:oxidoreductase activity"/>
    <property type="evidence" value="ECO:0007669"/>
    <property type="project" value="UniProtKB-KW"/>
</dbReference>
<dbReference type="PANTHER" id="PTHR43625:SF77">
    <property type="entry name" value="ALDO-KETO REDUCTASE"/>
    <property type="match status" value="1"/>
</dbReference>
<dbReference type="PANTHER" id="PTHR43625">
    <property type="entry name" value="AFLATOXIN B1 ALDEHYDE REDUCTASE"/>
    <property type="match status" value="1"/>
</dbReference>
<reference evidence="4 5" key="2">
    <citation type="submission" date="2009-02" db="EMBL/GenBank/DDBJ databases">
        <title>Draft genome sequence of Clostridium methylpentosum (DSM 5476).</title>
        <authorList>
            <person name="Sudarsanam P."/>
            <person name="Ley R."/>
            <person name="Guruge J."/>
            <person name="Turnbaugh P.J."/>
            <person name="Mahowald M."/>
            <person name="Liep D."/>
            <person name="Gordon J."/>
        </authorList>
    </citation>
    <scope>NUCLEOTIDE SEQUENCE [LARGE SCALE GENOMIC DNA]</scope>
    <source>
        <strain evidence="4 5">DSM 5476</strain>
    </source>
</reference>
<evidence type="ECO:0000256" key="1">
    <source>
        <dbReference type="ARBA" id="ARBA00023002"/>
    </source>
</evidence>
<name>C0EAU3_9FIRM</name>
<dbReference type="Gene3D" id="3.20.20.100">
    <property type="entry name" value="NADP-dependent oxidoreductase domain"/>
    <property type="match status" value="1"/>
</dbReference>
<protein>
    <submittedName>
        <fullName evidence="4">Oxidoreductase, aldo/keto reductase family protein</fullName>
    </submittedName>
</protein>
<dbReference type="STRING" id="537013.CLOSTMETH_00957"/>
<reference evidence="4 5" key="1">
    <citation type="submission" date="2009-01" db="EMBL/GenBank/DDBJ databases">
        <authorList>
            <person name="Fulton L."/>
            <person name="Clifton S."/>
            <person name="Fulton B."/>
            <person name="Xu J."/>
            <person name="Minx P."/>
            <person name="Pepin K.H."/>
            <person name="Johnson M."/>
            <person name="Bhonagiri V."/>
            <person name="Nash W.E."/>
            <person name="Mardis E.R."/>
            <person name="Wilson R.K."/>
        </authorList>
    </citation>
    <scope>NUCLEOTIDE SEQUENCE [LARGE SCALE GENOMIC DNA]</scope>
    <source>
        <strain evidence="4 5">DSM 5476</strain>
    </source>
</reference>
<dbReference type="InterPro" id="IPR036812">
    <property type="entry name" value="NAD(P)_OxRdtase_dom_sf"/>
</dbReference>
<dbReference type="HOGENOM" id="CLU_023205_2_1_9"/>
<keyword evidence="5" id="KW-1185">Reference proteome</keyword>
<dbReference type="InterPro" id="IPR023210">
    <property type="entry name" value="NADP_OxRdtase_dom"/>
</dbReference>
<dbReference type="CDD" id="cd19078">
    <property type="entry name" value="AKR_AKR13C1_2"/>
    <property type="match status" value="1"/>
</dbReference>
<keyword evidence="1" id="KW-0560">Oxidoreductase</keyword>
<evidence type="ECO:0000256" key="2">
    <source>
        <dbReference type="SAM" id="SignalP"/>
    </source>
</evidence>
<dbReference type="GO" id="GO:0005737">
    <property type="term" value="C:cytoplasm"/>
    <property type="evidence" value="ECO:0007669"/>
    <property type="project" value="TreeGrafter"/>
</dbReference>
<accession>C0EAU3</accession>
<dbReference type="PROSITE" id="PS51257">
    <property type="entry name" value="PROKAR_LIPOPROTEIN"/>
    <property type="match status" value="1"/>
</dbReference>
<dbReference type="SUPFAM" id="SSF51430">
    <property type="entry name" value="NAD(P)-linked oxidoreductase"/>
    <property type="match status" value="1"/>
</dbReference>
<dbReference type="Pfam" id="PF00248">
    <property type="entry name" value="Aldo_ket_red"/>
    <property type="match status" value="1"/>
</dbReference>